<dbReference type="GO" id="GO:0004707">
    <property type="term" value="F:MAP kinase activity"/>
    <property type="evidence" value="ECO:0007669"/>
    <property type="project" value="InterPro"/>
</dbReference>
<dbReference type="EMBL" id="HBII01043216">
    <property type="protein sequence ID" value="CAE0359117.1"/>
    <property type="molecule type" value="Transcribed_RNA"/>
</dbReference>
<dbReference type="PROSITE" id="PS01351">
    <property type="entry name" value="MAPK"/>
    <property type="match status" value="1"/>
</dbReference>
<dbReference type="AlphaFoldDB" id="A0A7S3NG81"/>
<proteinExistence type="predicted"/>
<dbReference type="SMART" id="SM00220">
    <property type="entry name" value="S_TKc"/>
    <property type="match status" value="1"/>
</dbReference>
<evidence type="ECO:0000259" key="6">
    <source>
        <dbReference type="PROSITE" id="PS50011"/>
    </source>
</evidence>
<dbReference type="Pfam" id="PF00069">
    <property type="entry name" value="Pkinase"/>
    <property type="match status" value="1"/>
</dbReference>
<dbReference type="PANTHER" id="PTHR24055">
    <property type="entry name" value="MITOGEN-ACTIVATED PROTEIN KINASE"/>
    <property type="match status" value="1"/>
</dbReference>
<keyword evidence="4" id="KW-0418">Kinase</keyword>
<keyword evidence="3" id="KW-0547">Nucleotide-binding</keyword>
<protein>
    <recommendedName>
        <fullName evidence="6">Protein kinase domain-containing protein</fullName>
    </recommendedName>
</protein>
<dbReference type="Gene3D" id="1.10.510.10">
    <property type="entry name" value="Transferase(Phosphotransferase) domain 1"/>
    <property type="match status" value="1"/>
</dbReference>
<keyword evidence="2" id="KW-0808">Transferase</keyword>
<dbReference type="PROSITE" id="PS50011">
    <property type="entry name" value="PROTEIN_KINASE_DOM"/>
    <property type="match status" value="1"/>
</dbReference>
<evidence type="ECO:0000256" key="2">
    <source>
        <dbReference type="ARBA" id="ARBA00022679"/>
    </source>
</evidence>
<evidence type="ECO:0000256" key="3">
    <source>
        <dbReference type="ARBA" id="ARBA00022741"/>
    </source>
</evidence>
<dbReference type="FunFam" id="1.10.510.10:FF:000624">
    <property type="entry name" value="Mitogen-activated protein kinase"/>
    <property type="match status" value="1"/>
</dbReference>
<keyword evidence="5" id="KW-0067">ATP-binding</keyword>
<evidence type="ECO:0000256" key="5">
    <source>
        <dbReference type="ARBA" id="ARBA00022840"/>
    </source>
</evidence>
<dbReference type="SUPFAM" id="SSF56112">
    <property type="entry name" value="Protein kinase-like (PK-like)"/>
    <property type="match status" value="1"/>
</dbReference>
<dbReference type="GO" id="GO:0005524">
    <property type="term" value="F:ATP binding"/>
    <property type="evidence" value="ECO:0007669"/>
    <property type="project" value="UniProtKB-KW"/>
</dbReference>
<accession>A0A7S3NG81</accession>
<evidence type="ECO:0000313" key="7">
    <source>
        <dbReference type="EMBL" id="CAE0359117.1"/>
    </source>
</evidence>
<dbReference type="PROSITE" id="PS00108">
    <property type="entry name" value="PROTEIN_KINASE_ST"/>
    <property type="match status" value="1"/>
</dbReference>
<dbReference type="InterPro" id="IPR050117">
    <property type="entry name" value="MAPK"/>
</dbReference>
<organism evidence="7">
    <name type="scientific">Euplotes harpa</name>
    <dbReference type="NCBI Taxonomy" id="151035"/>
    <lineage>
        <taxon>Eukaryota</taxon>
        <taxon>Sar</taxon>
        <taxon>Alveolata</taxon>
        <taxon>Ciliophora</taxon>
        <taxon>Intramacronucleata</taxon>
        <taxon>Spirotrichea</taxon>
        <taxon>Hypotrichia</taxon>
        <taxon>Euplotida</taxon>
        <taxon>Euplotidae</taxon>
        <taxon>Euplotes</taxon>
    </lineage>
</organism>
<dbReference type="InterPro" id="IPR003527">
    <property type="entry name" value="MAP_kinase_CS"/>
</dbReference>
<keyword evidence="1" id="KW-0723">Serine/threonine-protein kinase</keyword>
<dbReference type="InterPro" id="IPR000719">
    <property type="entry name" value="Prot_kinase_dom"/>
</dbReference>
<dbReference type="Gene3D" id="3.30.200.20">
    <property type="entry name" value="Phosphorylase Kinase, domain 1"/>
    <property type="match status" value="1"/>
</dbReference>
<reference evidence="7" key="1">
    <citation type="submission" date="2021-01" db="EMBL/GenBank/DDBJ databases">
        <authorList>
            <person name="Corre E."/>
            <person name="Pelletier E."/>
            <person name="Niang G."/>
            <person name="Scheremetjew M."/>
            <person name="Finn R."/>
            <person name="Kale V."/>
            <person name="Holt S."/>
            <person name="Cochrane G."/>
            <person name="Meng A."/>
            <person name="Brown T."/>
            <person name="Cohen L."/>
        </authorList>
    </citation>
    <scope>NUCLEOTIDE SEQUENCE</scope>
    <source>
        <strain evidence="7">FSP1.4</strain>
    </source>
</reference>
<evidence type="ECO:0000256" key="1">
    <source>
        <dbReference type="ARBA" id="ARBA00022527"/>
    </source>
</evidence>
<evidence type="ECO:0000256" key="4">
    <source>
        <dbReference type="ARBA" id="ARBA00022777"/>
    </source>
</evidence>
<gene>
    <name evidence="7" type="ORF">EHAR0213_LOCUS18041</name>
</gene>
<dbReference type="InterPro" id="IPR011009">
    <property type="entry name" value="Kinase-like_dom_sf"/>
</dbReference>
<sequence>MVFGTEFIVEKRYIIKEPAGSGAYGTVVIADDTTKGIQVAIKKIERAFEHKLFTKRTLRELRILRLLSHENIVQLKTIQKPEDKDKFNEIYAIFEVMETDLGSIIKSQQELSIAHIQFFLYQILRGMKYVHSAGILHRDLKPRNLLVNSNCDLKICDFGLARAEIPELYEAGAMTDYISTRWYRAPELLLGSEDYSGSVDMWSIGCIFAEMLLRKPILPGQDSENQLELIVELLGMPDKKFIANYSGGRLTEVFKNLSGEK</sequence>
<dbReference type="FunFam" id="3.30.200.20:FF:000046">
    <property type="entry name" value="Mitogen-activated protein kinase"/>
    <property type="match status" value="1"/>
</dbReference>
<feature type="domain" description="Protein kinase" evidence="6">
    <location>
        <begin position="13"/>
        <end position="261"/>
    </location>
</feature>
<name>A0A7S3NG81_9SPIT</name>
<dbReference type="InterPro" id="IPR008271">
    <property type="entry name" value="Ser/Thr_kinase_AS"/>
</dbReference>